<dbReference type="InterPro" id="IPR009078">
    <property type="entry name" value="Ferritin-like_SF"/>
</dbReference>
<evidence type="ECO:0000259" key="1">
    <source>
        <dbReference type="PROSITE" id="PS50905"/>
    </source>
</evidence>
<name>Q5JIK8_THEKO</name>
<dbReference type="GO" id="GO:0046872">
    <property type="term" value="F:metal ion binding"/>
    <property type="evidence" value="ECO:0007669"/>
    <property type="project" value="InterPro"/>
</dbReference>
<dbReference type="PROSITE" id="PS50905">
    <property type="entry name" value="FERRITIN_LIKE"/>
    <property type="match status" value="1"/>
</dbReference>
<evidence type="ECO:0000313" key="2">
    <source>
        <dbReference type="EMBL" id="BAD86285.1"/>
    </source>
</evidence>
<dbReference type="PANTHER" id="PTHR33531:SF10">
    <property type="entry name" value="BLR7895 PROTEIN"/>
    <property type="match status" value="1"/>
</dbReference>
<accession>Q5JIK8</accession>
<organism evidence="2 3">
    <name type="scientific">Thermococcus kodakarensis (strain ATCC BAA-918 / JCM 12380 / KOD1)</name>
    <name type="common">Pyrococcus kodakaraensis (strain KOD1)</name>
    <dbReference type="NCBI Taxonomy" id="69014"/>
    <lineage>
        <taxon>Archaea</taxon>
        <taxon>Methanobacteriati</taxon>
        <taxon>Methanobacteriota</taxon>
        <taxon>Thermococci</taxon>
        <taxon>Thermococcales</taxon>
        <taxon>Thermococcaceae</taxon>
        <taxon>Thermococcus</taxon>
    </lineage>
</organism>
<dbReference type="GO" id="GO:0016491">
    <property type="term" value="F:oxidoreductase activity"/>
    <property type="evidence" value="ECO:0007669"/>
    <property type="project" value="InterPro"/>
</dbReference>
<dbReference type="InterPro" id="IPR009040">
    <property type="entry name" value="Ferritin-like_diiron"/>
</dbReference>
<reference evidence="2 3" key="1">
    <citation type="journal article" date="2005" name="Genome Res.">
        <title>Complete genome sequence of the hyperthermophilic archaeon Thermococcus kodakaraensis KOD1 and comparison with Pyrococcus genomes.</title>
        <authorList>
            <person name="Fukui T."/>
            <person name="Atomi H."/>
            <person name="Kanai T."/>
            <person name="Matsumi R."/>
            <person name="Fujiwara S."/>
            <person name="Imanaka T."/>
        </authorList>
    </citation>
    <scope>NUCLEOTIDE SEQUENCE [LARGE SCALE GENOMIC DNA]</scope>
    <source>
        <strain evidence="3">ATCC BAA-918 / JCM 12380 / KOD1</strain>
    </source>
</reference>
<dbReference type="STRING" id="69014.TK2096"/>
<feature type="domain" description="Ferritin-like diiron" evidence="1">
    <location>
        <begin position="13"/>
        <end position="162"/>
    </location>
</feature>
<dbReference type="Gene3D" id="1.20.1260.10">
    <property type="match status" value="1"/>
</dbReference>
<dbReference type="PhylomeDB" id="Q5JIK8"/>
<dbReference type="Pfam" id="PF02915">
    <property type="entry name" value="Rubrerythrin"/>
    <property type="match status" value="1"/>
</dbReference>
<dbReference type="PANTHER" id="PTHR33531">
    <property type="entry name" value="RUBRERYTHRIN SUBFAMILY"/>
    <property type="match status" value="1"/>
</dbReference>
<dbReference type="InterPro" id="IPR003251">
    <property type="entry name" value="Rr_diiron-bd_dom"/>
</dbReference>
<dbReference type="InterPro" id="IPR012347">
    <property type="entry name" value="Ferritin-like"/>
</dbReference>
<dbReference type="SUPFAM" id="SSF47240">
    <property type="entry name" value="Ferritin-like"/>
    <property type="match status" value="1"/>
</dbReference>
<dbReference type="HOGENOM" id="CLU_119858_1_0_2"/>
<dbReference type="PATRIC" id="fig|69014.16.peg.2051"/>
<protein>
    <submittedName>
        <fullName evidence="2">Rubrerythrin-related protein</fullName>
    </submittedName>
</protein>
<dbReference type="KEGG" id="tko:TK2096"/>
<proteinExistence type="predicted"/>
<sequence length="162" mass="18843">MVKMMDVDEVIEMLSKLSYEEALAYWISGEREEAKLYKELAERARALGLGESIVKVFEKLSKDSQRHAEELTKIFKESFSREPKTDIPPVEVLSVLNKFERADQIKEVLEAAMESELTAHKVYKLLAEKVEDERLKELYLKLAEVERTHYEALKAEYEKLGD</sequence>
<keyword evidence="3" id="KW-1185">Reference proteome</keyword>
<dbReference type="eggNOG" id="arCOG01104">
    <property type="taxonomic scope" value="Archaea"/>
</dbReference>
<dbReference type="InParanoid" id="Q5JIK8"/>
<dbReference type="CDD" id="cd01045">
    <property type="entry name" value="Ferritin_like_AB"/>
    <property type="match status" value="1"/>
</dbReference>
<dbReference type="EnsemblBacteria" id="BAD86285">
    <property type="protein sequence ID" value="BAD86285"/>
    <property type="gene ID" value="TK2096"/>
</dbReference>
<gene>
    <name evidence="2" type="ordered locus">TK2096</name>
</gene>
<dbReference type="AlphaFoldDB" id="Q5JIK8"/>
<evidence type="ECO:0000313" key="3">
    <source>
        <dbReference type="Proteomes" id="UP000000536"/>
    </source>
</evidence>
<dbReference type="Proteomes" id="UP000000536">
    <property type="component" value="Chromosome"/>
</dbReference>
<dbReference type="EMBL" id="AP006878">
    <property type="protein sequence ID" value="BAD86285.1"/>
    <property type="molecule type" value="Genomic_DNA"/>
</dbReference>